<evidence type="ECO:0000256" key="1">
    <source>
        <dbReference type="ARBA" id="ARBA00004141"/>
    </source>
</evidence>
<evidence type="ECO:0000256" key="3">
    <source>
        <dbReference type="ARBA" id="ARBA00022989"/>
    </source>
</evidence>
<dbReference type="GO" id="GO:0006884">
    <property type="term" value="P:cell volume homeostasis"/>
    <property type="evidence" value="ECO:0007669"/>
    <property type="project" value="TreeGrafter"/>
</dbReference>
<keyword evidence="2" id="KW-0812">Transmembrane</keyword>
<name>A0A183K441_9TREM</name>
<evidence type="ECO:0000313" key="7">
    <source>
        <dbReference type="EMBL" id="VDP36932.1"/>
    </source>
</evidence>
<evidence type="ECO:0000259" key="6">
    <source>
        <dbReference type="Pfam" id="PF03522"/>
    </source>
</evidence>
<keyword evidence="4" id="KW-0472">Membrane</keyword>
<evidence type="ECO:0000313" key="9">
    <source>
        <dbReference type="WBParaSite" id="SCUD_0000975901-mRNA-1"/>
    </source>
</evidence>
<dbReference type="GO" id="GO:0055075">
    <property type="term" value="P:potassium ion homeostasis"/>
    <property type="evidence" value="ECO:0007669"/>
    <property type="project" value="TreeGrafter"/>
</dbReference>
<feature type="domain" description="SLC12A transporter C-terminal" evidence="6">
    <location>
        <begin position="192"/>
        <end position="264"/>
    </location>
</feature>
<feature type="compositionally biased region" description="Polar residues" evidence="5">
    <location>
        <begin position="397"/>
        <end position="406"/>
    </location>
</feature>
<feature type="domain" description="SLC12A transporter C-terminal" evidence="6">
    <location>
        <begin position="61"/>
        <end position="180"/>
    </location>
</feature>
<accession>A0A183K441</accession>
<dbReference type="InterPro" id="IPR018491">
    <property type="entry name" value="SLC12_C"/>
</dbReference>
<comment type="subcellular location">
    <subcellularLocation>
        <location evidence="1">Membrane</location>
        <topology evidence="1">Multi-pass membrane protein</topology>
    </subcellularLocation>
</comment>
<evidence type="ECO:0000256" key="5">
    <source>
        <dbReference type="SAM" id="MobiDB-lite"/>
    </source>
</evidence>
<keyword evidence="3" id="KW-1133">Transmembrane helix</keyword>
<dbReference type="WBParaSite" id="SCUD_0000975901-mRNA-1">
    <property type="protein sequence ID" value="SCUD_0000975901-mRNA-1"/>
    <property type="gene ID" value="SCUD_0000975901"/>
</dbReference>
<dbReference type="Pfam" id="PF03522">
    <property type="entry name" value="SLC12"/>
    <property type="match status" value="3"/>
</dbReference>
<feature type="compositionally biased region" description="Polar residues" evidence="5">
    <location>
        <begin position="340"/>
        <end position="365"/>
    </location>
</feature>
<gene>
    <name evidence="7" type="ORF">SCUD_LOCUS9759</name>
</gene>
<dbReference type="InterPro" id="IPR004842">
    <property type="entry name" value="SLC12A_fam"/>
</dbReference>
<dbReference type="GO" id="GO:0015379">
    <property type="term" value="F:potassium:chloride symporter activity"/>
    <property type="evidence" value="ECO:0007669"/>
    <property type="project" value="TreeGrafter"/>
</dbReference>
<organism evidence="9">
    <name type="scientific">Schistosoma curassoni</name>
    <dbReference type="NCBI Taxonomy" id="6186"/>
    <lineage>
        <taxon>Eukaryota</taxon>
        <taxon>Metazoa</taxon>
        <taxon>Spiralia</taxon>
        <taxon>Lophotrochozoa</taxon>
        <taxon>Platyhelminthes</taxon>
        <taxon>Trematoda</taxon>
        <taxon>Digenea</taxon>
        <taxon>Strigeidida</taxon>
        <taxon>Schistosomatoidea</taxon>
        <taxon>Schistosomatidae</taxon>
        <taxon>Schistosoma</taxon>
    </lineage>
</organism>
<dbReference type="GO" id="GO:0007268">
    <property type="term" value="P:chemical synaptic transmission"/>
    <property type="evidence" value="ECO:0007669"/>
    <property type="project" value="TreeGrafter"/>
</dbReference>
<evidence type="ECO:0000256" key="4">
    <source>
        <dbReference type="ARBA" id="ARBA00023136"/>
    </source>
</evidence>
<dbReference type="EMBL" id="UZAK01033404">
    <property type="protein sequence ID" value="VDP36932.1"/>
    <property type="molecule type" value="Genomic_DNA"/>
</dbReference>
<feature type="region of interest" description="Disordered" evidence="5">
    <location>
        <begin position="340"/>
        <end position="436"/>
    </location>
</feature>
<reference evidence="7 8" key="2">
    <citation type="submission" date="2018-11" db="EMBL/GenBank/DDBJ databases">
        <authorList>
            <consortium name="Pathogen Informatics"/>
        </authorList>
    </citation>
    <scope>NUCLEOTIDE SEQUENCE [LARGE SCALE GENOMIC DNA]</scope>
    <source>
        <strain evidence="7">Dakar</strain>
        <strain evidence="8">Dakar, Senegal</strain>
    </source>
</reference>
<evidence type="ECO:0000313" key="8">
    <source>
        <dbReference type="Proteomes" id="UP000279833"/>
    </source>
</evidence>
<dbReference type="Proteomes" id="UP000279833">
    <property type="component" value="Unassembled WGS sequence"/>
</dbReference>
<sequence>MAKVTLHASKEWGDATRGLQMSTARQAILKLGNKPIHTKNWRPQILVYLPLDENFQARHDRLLDLVYQLKAGHGLTLVASILEGDIIDRRNDMIAVKAHLSDLIQQHRIKGLAEVLVASTIDEGMKNMAQCAGLGNLRHNTLMVSYPEDWRVDCKSSGSKLSKFISTLRAAQACDIAMLVPKGIDSFPLSKGNQMIGNVDVWCIVHDGGLLLLTSYLLMRNRVWRKCHLRIFVVATEDDDIVNLKKDMTKFMYDLRINASVEVVAMSTADISAYVTQRTASIEQRRALLMQMKISNVEARCDPQLIVDQHRKPSSVDINPTDIIKSNCSIDSHKLLPAISATSTESSDQSPDHATNVTNTSSSDSASKEDTKPSNMKPDTESNNNSISNHSHHCTVSFATGSSVAVSESDKSTNPKENDTNSELNRGINEFTFSPSNPLTKLVQKAAKEAGSKEEHLLNKAHPGKITRTQRRLHCAVRLNELLRTHSSESDLVIVNMPGPSRTLGSEYYYMDYIETLTDGLSRILLVRGTGREVITAFSE</sequence>
<dbReference type="GO" id="GO:1990573">
    <property type="term" value="P:potassium ion import across plasma membrane"/>
    <property type="evidence" value="ECO:0007669"/>
    <property type="project" value="TreeGrafter"/>
</dbReference>
<feature type="compositionally biased region" description="Basic and acidic residues" evidence="5">
    <location>
        <begin position="408"/>
        <end position="419"/>
    </location>
</feature>
<keyword evidence="8" id="KW-1185">Reference proteome</keyword>
<dbReference type="STRING" id="6186.A0A183K441"/>
<evidence type="ECO:0000256" key="2">
    <source>
        <dbReference type="ARBA" id="ARBA00022692"/>
    </source>
</evidence>
<feature type="domain" description="SLC12A transporter C-terminal" evidence="6">
    <location>
        <begin position="444"/>
        <end position="539"/>
    </location>
</feature>
<dbReference type="AlphaFoldDB" id="A0A183K441"/>
<dbReference type="GO" id="GO:0005886">
    <property type="term" value="C:plasma membrane"/>
    <property type="evidence" value="ECO:0007669"/>
    <property type="project" value="TreeGrafter"/>
</dbReference>
<dbReference type="PANTHER" id="PTHR11827:SF73">
    <property type="entry name" value="KAZACHOC, ISOFORM G"/>
    <property type="match status" value="1"/>
</dbReference>
<protein>
    <submittedName>
        <fullName evidence="9">SLC12 domain-containing protein</fullName>
    </submittedName>
</protein>
<proteinExistence type="predicted"/>
<dbReference type="GO" id="GO:0045202">
    <property type="term" value="C:synapse"/>
    <property type="evidence" value="ECO:0007669"/>
    <property type="project" value="GOC"/>
</dbReference>
<dbReference type="GO" id="GO:0055064">
    <property type="term" value="P:chloride ion homeostasis"/>
    <property type="evidence" value="ECO:0007669"/>
    <property type="project" value="TreeGrafter"/>
</dbReference>
<reference evidence="9" key="1">
    <citation type="submission" date="2016-06" db="UniProtKB">
        <authorList>
            <consortium name="WormBaseParasite"/>
        </authorList>
    </citation>
    <scope>IDENTIFICATION</scope>
</reference>
<dbReference type="PANTHER" id="PTHR11827">
    <property type="entry name" value="SOLUTE CARRIER FAMILY 12, CATION COTRANSPORTERS"/>
    <property type="match status" value="1"/>
</dbReference>